<dbReference type="GO" id="GO:0016020">
    <property type="term" value="C:membrane"/>
    <property type="evidence" value="ECO:0007669"/>
    <property type="project" value="TreeGrafter"/>
</dbReference>
<accession>A0A6T6TK79</accession>
<dbReference type="AlphaFoldDB" id="A0A6T6TK79"/>
<reference evidence="5" key="1">
    <citation type="submission" date="2021-01" db="EMBL/GenBank/DDBJ databases">
        <authorList>
            <person name="Corre E."/>
            <person name="Pelletier E."/>
            <person name="Niang G."/>
            <person name="Scheremetjew M."/>
            <person name="Finn R."/>
            <person name="Kale V."/>
            <person name="Holt S."/>
            <person name="Cochrane G."/>
            <person name="Meng A."/>
            <person name="Brown T."/>
            <person name="Cohen L."/>
        </authorList>
    </citation>
    <scope>NUCLEOTIDE SEQUENCE</scope>
    <source>
        <strain evidence="5">CCMP2058</strain>
    </source>
</reference>
<evidence type="ECO:0000256" key="1">
    <source>
        <dbReference type="ARBA" id="ARBA00007205"/>
    </source>
</evidence>
<dbReference type="PROSITE" id="PS51911">
    <property type="entry name" value="C2_AIDA"/>
    <property type="match status" value="1"/>
</dbReference>
<dbReference type="EMBL" id="HBEM01009460">
    <property type="protein sequence ID" value="CAD8442189.1"/>
    <property type="molecule type" value="Transcribed_RNA"/>
</dbReference>
<evidence type="ECO:0000256" key="2">
    <source>
        <dbReference type="ARBA" id="ARBA00022473"/>
    </source>
</evidence>
<dbReference type="EMBL" id="HBEM01009458">
    <property type="protein sequence ID" value="CAD8442185.1"/>
    <property type="molecule type" value="Transcribed_RNA"/>
</dbReference>
<dbReference type="Gene3D" id="2.60.40.150">
    <property type="entry name" value="C2 domain"/>
    <property type="match status" value="1"/>
</dbReference>
<proteinExistence type="inferred from homology"/>
<dbReference type="Pfam" id="PF14186">
    <property type="entry name" value="Aida_C2"/>
    <property type="match status" value="1"/>
</dbReference>
<dbReference type="InterPro" id="IPR035892">
    <property type="entry name" value="C2_domain_sf"/>
</dbReference>
<protein>
    <recommendedName>
        <fullName evidence="3">C2 Aida-type domain-containing protein</fullName>
    </recommendedName>
</protein>
<sequence>MSGKQGIKQILLKQLRAAIEHDQWGQSLEATEGYQDFLKTLGKTKQFELKNTDREFIAKSRAVIKTRVQGIMNASLEPVGNQILQVKKVEEAMKGLFTGAKLNVDIKLRDGMNIYIDTEEKNLTEIVDSLGGTKLEKDGLLPPLMGLKRGLKTISIQIQSIGLKDALTYIDPFITISLVSQDGKSRGPRQNTKKTHQVRDRHVLFDQTVHIQTPLNNIHTGDSIFFEFKHYKPKKKYISTRCFAFMEYDEIIAAQKKKSIQLEIYKKPTNFLKKNLNLFSVKKLYLNLSVIFHKH</sequence>
<evidence type="ECO:0000313" key="5">
    <source>
        <dbReference type="EMBL" id="CAD8442189.1"/>
    </source>
</evidence>
<dbReference type="InterPro" id="IPR036818">
    <property type="entry name" value="AIDA_N_sf"/>
</dbReference>
<gene>
    <name evidence="4" type="ORF">LAMO00422_LOCUS6635</name>
    <name evidence="5" type="ORF">LAMO00422_LOCUS6637</name>
</gene>
<comment type="similarity">
    <text evidence="1">Belongs to the AIDA family.</text>
</comment>
<dbReference type="Gene3D" id="1.20.120.360">
    <property type="entry name" value="Axin interactor, dorsalization-associated protein, N-terminal domain"/>
    <property type="match status" value="1"/>
</dbReference>
<feature type="domain" description="C2 Aida-type" evidence="3">
    <location>
        <begin position="142"/>
        <end position="293"/>
    </location>
</feature>
<name>A0A6T6TK79_9EUKA</name>
<dbReference type="InterPro" id="IPR023421">
    <property type="entry name" value="AIDA_N"/>
</dbReference>
<keyword evidence="2" id="KW-0217">Developmental protein</keyword>
<evidence type="ECO:0000259" key="3">
    <source>
        <dbReference type="PROSITE" id="PS51911"/>
    </source>
</evidence>
<evidence type="ECO:0000313" key="4">
    <source>
        <dbReference type="EMBL" id="CAD8442185.1"/>
    </source>
</evidence>
<dbReference type="PANTHER" id="PTHR28654:SF1">
    <property type="entry name" value="AXIN INTERACTOR, DORSALIZATION-ASSOCIATED PROTEIN"/>
    <property type="match status" value="1"/>
</dbReference>
<dbReference type="PANTHER" id="PTHR28654">
    <property type="entry name" value="AXIN INTERACTOR, DORSALIZATION-ASSOCIATED PROTEIN"/>
    <property type="match status" value="1"/>
</dbReference>
<dbReference type="Pfam" id="PF08910">
    <property type="entry name" value="Aida_N"/>
    <property type="match status" value="1"/>
</dbReference>
<dbReference type="InterPro" id="IPR025939">
    <property type="entry name" value="Aida_C"/>
</dbReference>
<dbReference type="GO" id="GO:0035091">
    <property type="term" value="F:phosphatidylinositol binding"/>
    <property type="evidence" value="ECO:0007669"/>
    <property type="project" value="TreeGrafter"/>
</dbReference>
<organism evidence="5">
    <name type="scientific">Amorphochlora amoebiformis</name>
    <dbReference type="NCBI Taxonomy" id="1561963"/>
    <lineage>
        <taxon>Eukaryota</taxon>
        <taxon>Sar</taxon>
        <taxon>Rhizaria</taxon>
        <taxon>Cercozoa</taxon>
        <taxon>Chlorarachniophyceae</taxon>
        <taxon>Amorphochlora</taxon>
    </lineage>
</organism>